<evidence type="ECO:0000313" key="9">
    <source>
        <dbReference type="EMBL" id="CAB4341725.1"/>
    </source>
</evidence>
<dbReference type="InterPro" id="IPR055342">
    <property type="entry name" value="MreC_beta-barrel_core"/>
</dbReference>
<keyword evidence="7" id="KW-0812">Transmembrane</keyword>
<dbReference type="PANTHER" id="PTHR34138:SF1">
    <property type="entry name" value="CELL SHAPE-DETERMINING PROTEIN MREC"/>
    <property type="match status" value="1"/>
</dbReference>
<feature type="domain" description="Rod shape-determining protein MreC beta-barrel core" evidence="8">
    <location>
        <begin position="127"/>
        <end position="270"/>
    </location>
</feature>
<dbReference type="InterPro" id="IPR042177">
    <property type="entry name" value="Cell/Rod_1"/>
</dbReference>
<keyword evidence="5" id="KW-0175">Coiled coil</keyword>
<feature type="transmembrane region" description="Helical" evidence="7">
    <location>
        <begin position="12"/>
        <end position="32"/>
    </location>
</feature>
<evidence type="ECO:0000259" key="8">
    <source>
        <dbReference type="Pfam" id="PF04085"/>
    </source>
</evidence>
<feature type="coiled-coil region" evidence="5">
    <location>
        <begin position="69"/>
        <end position="96"/>
    </location>
</feature>
<dbReference type="PIRSF" id="PIRSF038471">
    <property type="entry name" value="MreC"/>
    <property type="match status" value="1"/>
</dbReference>
<dbReference type="Gene3D" id="2.40.10.350">
    <property type="entry name" value="Rod shape-determining protein MreC, domain 2"/>
    <property type="match status" value="1"/>
</dbReference>
<dbReference type="Pfam" id="PF04085">
    <property type="entry name" value="MreC"/>
    <property type="match status" value="1"/>
</dbReference>
<dbReference type="EMBL" id="CAESAB010000047">
    <property type="protein sequence ID" value="CAB4341725.1"/>
    <property type="molecule type" value="Genomic_DNA"/>
</dbReference>
<evidence type="ECO:0000256" key="1">
    <source>
        <dbReference type="ARBA" id="ARBA00009369"/>
    </source>
</evidence>
<dbReference type="GO" id="GO:0005886">
    <property type="term" value="C:plasma membrane"/>
    <property type="evidence" value="ECO:0007669"/>
    <property type="project" value="TreeGrafter"/>
</dbReference>
<accession>A0A6J5ZGM3</accession>
<organism evidence="9">
    <name type="scientific">freshwater metagenome</name>
    <dbReference type="NCBI Taxonomy" id="449393"/>
    <lineage>
        <taxon>unclassified sequences</taxon>
        <taxon>metagenomes</taxon>
        <taxon>ecological metagenomes</taxon>
    </lineage>
</organism>
<evidence type="ECO:0000256" key="6">
    <source>
        <dbReference type="SAM" id="MobiDB-lite"/>
    </source>
</evidence>
<evidence type="ECO:0000256" key="7">
    <source>
        <dbReference type="SAM" id="Phobius"/>
    </source>
</evidence>
<proteinExistence type="inferred from homology"/>
<dbReference type="InterPro" id="IPR042175">
    <property type="entry name" value="Cell/Rod_MreC_2"/>
</dbReference>
<comment type="similarity">
    <text evidence="1">Belongs to the MreC family.</text>
</comment>
<evidence type="ECO:0000256" key="3">
    <source>
        <dbReference type="ARBA" id="ARBA00022960"/>
    </source>
</evidence>
<evidence type="ECO:0000256" key="4">
    <source>
        <dbReference type="ARBA" id="ARBA00032089"/>
    </source>
</evidence>
<dbReference type="GO" id="GO:0008360">
    <property type="term" value="P:regulation of cell shape"/>
    <property type="evidence" value="ECO:0007669"/>
    <property type="project" value="UniProtKB-KW"/>
</dbReference>
<keyword evidence="3" id="KW-0133">Cell shape</keyword>
<feature type="region of interest" description="Disordered" evidence="6">
    <location>
        <begin position="275"/>
        <end position="329"/>
    </location>
</feature>
<evidence type="ECO:0000256" key="2">
    <source>
        <dbReference type="ARBA" id="ARBA00013855"/>
    </source>
</evidence>
<name>A0A6J5ZGM3_9ZZZZ</name>
<evidence type="ECO:0000256" key="5">
    <source>
        <dbReference type="SAM" id="Coils"/>
    </source>
</evidence>
<gene>
    <name evidence="9" type="ORF">UFOPK3820_01024</name>
</gene>
<dbReference type="PANTHER" id="PTHR34138">
    <property type="entry name" value="CELL SHAPE-DETERMINING PROTEIN MREC"/>
    <property type="match status" value="1"/>
</dbReference>
<feature type="compositionally biased region" description="Low complexity" evidence="6">
    <location>
        <begin position="293"/>
        <end position="311"/>
    </location>
</feature>
<sequence length="329" mass="34541">MRYGGDNRGRLLIIVLIVTSLFLITLDLRGVAVIDGVRTGTQTALTPVQKLGSWAVKPFRNFVSDVTHLGRTQNQINNLKAENEKLRTRLQNRKIADAQLTQLKSVLDLAGTAEYKVVSARVISQGSSTSFTQTVSIDAGTSSGITQNMTVISGFGLVGVVKAAYANSALVQLASDPAFRIGVRIAGTQQIGILSGQGTRKGVLQLLDNTTQVKVGDVLLARGSQNGRPFVPGAPIGEVTSVDNSPGAVSQTAEVKFFANFSTLGVVAVVVSNPKSDPRDALVPPKPRPTPLPTVTVYASPDTATASQSPSPTKPSPTKPSPSKSSATR</sequence>
<dbReference type="Gene3D" id="2.40.10.340">
    <property type="entry name" value="Rod shape-determining protein MreC, domain 1"/>
    <property type="match status" value="1"/>
</dbReference>
<reference evidence="9" key="1">
    <citation type="submission" date="2020-05" db="EMBL/GenBank/DDBJ databases">
        <authorList>
            <person name="Chiriac C."/>
            <person name="Salcher M."/>
            <person name="Ghai R."/>
            <person name="Kavagutti S V."/>
        </authorList>
    </citation>
    <scope>NUCLEOTIDE SEQUENCE</scope>
</reference>
<protein>
    <recommendedName>
        <fullName evidence="2">Cell shape-determining protein MreC</fullName>
    </recommendedName>
    <alternativeName>
        <fullName evidence="4">Cell shape protein MreC</fullName>
    </alternativeName>
</protein>
<dbReference type="InterPro" id="IPR007221">
    <property type="entry name" value="MreC"/>
</dbReference>
<dbReference type="AlphaFoldDB" id="A0A6J5ZGM3"/>
<keyword evidence="7" id="KW-1133">Transmembrane helix</keyword>
<keyword evidence="7" id="KW-0472">Membrane</keyword>